<accession>A0A317CA13</accession>
<dbReference type="SUPFAM" id="SSF53474">
    <property type="entry name" value="alpha/beta-Hydrolases"/>
    <property type="match status" value="1"/>
</dbReference>
<dbReference type="EMBL" id="QGKM01000046">
    <property type="protein sequence ID" value="PWQ95388.1"/>
    <property type="molecule type" value="Genomic_DNA"/>
</dbReference>
<dbReference type="PANTHER" id="PTHR43194:SF2">
    <property type="entry name" value="PEROXISOMAL MEMBRANE PROTEIN LPX1"/>
    <property type="match status" value="1"/>
</dbReference>
<organism evidence="2 3">
    <name type="scientific">Leucothrix pacifica</name>
    <dbReference type="NCBI Taxonomy" id="1247513"/>
    <lineage>
        <taxon>Bacteria</taxon>
        <taxon>Pseudomonadati</taxon>
        <taxon>Pseudomonadota</taxon>
        <taxon>Gammaproteobacteria</taxon>
        <taxon>Thiotrichales</taxon>
        <taxon>Thiotrichaceae</taxon>
        <taxon>Leucothrix</taxon>
    </lineage>
</organism>
<name>A0A317CA13_9GAMM</name>
<comment type="caution">
    <text evidence="2">The sequence shown here is derived from an EMBL/GenBank/DDBJ whole genome shotgun (WGS) entry which is preliminary data.</text>
</comment>
<evidence type="ECO:0000313" key="3">
    <source>
        <dbReference type="Proteomes" id="UP000245539"/>
    </source>
</evidence>
<proteinExistence type="predicted"/>
<dbReference type="OrthoDB" id="9799989at2"/>
<keyword evidence="3" id="KW-1185">Reference proteome</keyword>
<reference evidence="2 3" key="1">
    <citation type="submission" date="2018-05" db="EMBL/GenBank/DDBJ databases">
        <title>Leucothrix arctica sp. nov., isolated from Arctic seawater.</title>
        <authorList>
            <person name="Choi A."/>
            <person name="Baek K."/>
        </authorList>
    </citation>
    <scope>NUCLEOTIDE SEQUENCE [LARGE SCALE GENOMIC DNA]</scope>
    <source>
        <strain evidence="2 3">JCM 18388</strain>
    </source>
</reference>
<dbReference type="Pfam" id="PF12146">
    <property type="entry name" value="Hydrolase_4"/>
    <property type="match status" value="2"/>
</dbReference>
<dbReference type="AlphaFoldDB" id="A0A317CA13"/>
<dbReference type="PANTHER" id="PTHR43194">
    <property type="entry name" value="HYDROLASE ALPHA/BETA FOLD FAMILY"/>
    <property type="match status" value="1"/>
</dbReference>
<dbReference type="Gene3D" id="3.40.50.1820">
    <property type="entry name" value="alpha/beta hydrolase"/>
    <property type="match status" value="1"/>
</dbReference>
<dbReference type="InterPro" id="IPR022742">
    <property type="entry name" value="Hydrolase_4"/>
</dbReference>
<feature type="domain" description="Serine aminopeptidase S33" evidence="1">
    <location>
        <begin position="261"/>
        <end position="309"/>
    </location>
</feature>
<dbReference type="InterPro" id="IPR029058">
    <property type="entry name" value="AB_hydrolase_fold"/>
</dbReference>
<dbReference type="RefSeq" id="WP_109838478.1">
    <property type="nucleotide sequence ID" value="NZ_QGKM01000046.1"/>
</dbReference>
<evidence type="ECO:0000259" key="1">
    <source>
        <dbReference type="Pfam" id="PF12146"/>
    </source>
</evidence>
<protein>
    <recommendedName>
        <fullName evidence="1">Serine aminopeptidase S33 domain-containing protein</fullName>
    </recommendedName>
</protein>
<dbReference type="Proteomes" id="UP000245539">
    <property type="component" value="Unassembled WGS sequence"/>
</dbReference>
<evidence type="ECO:0000313" key="2">
    <source>
        <dbReference type="EMBL" id="PWQ95388.1"/>
    </source>
</evidence>
<dbReference type="InterPro" id="IPR050228">
    <property type="entry name" value="Carboxylesterase_BioH"/>
</dbReference>
<gene>
    <name evidence="2" type="ORF">DKW60_15010</name>
</gene>
<feature type="domain" description="Serine aminopeptidase S33" evidence="1">
    <location>
        <begin position="107"/>
        <end position="237"/>
    </location>
</feature>
<sequence>MKNTNRRTVGTLAALLTVCSIALLLIAHQINAAIFSPPRRALQEYHMKRINNPADYGLSIISHNCLDGQVPCLLVEPDGLAGASRRGKKLRQQLSEKGAKLPAYGRTQGIIVLLHGRKGRKEDLLPVAERFVAAGFRCVLPDLPAHGDSPLQSMSFGSSDFERQLPAKVLEDIRNEFGLPDEPAALWGMSMGGAFAVNAAGEASSDWDAMMVVSSFASLEGVLESQIPEPWKPVFPALLSLLDIERNLQQRPTIRSIRPRQVAQHVKLPTLLVHGNQDNFVSIQQGQDLYDALGSRNRKWLTVPGAGHRNVLATSMPLYSEMSDWLRQVMPDKDQSR</sequence>